<dbReference type="GO" id="GO:0005737">
    <property type="term" value="C:cytoplasm"/>
    <property type="evidence" value="ECO:0007669"/>
    <property type="project" value="UniProtKB-SubCell"/>
</dbReference>
<dbReference type="SUPFAM" id="SSF52540">
    <property type="entry name" value="P-loop containing nucleoside triphosphate hydrolases"/>
    <property type="match status" value="1"/>
</dbReference>
<dbReference type="Gene3D" id="3.40.50.11060">
    <property type="entry name" value="GTPase HflX, N-terminal domain"/>
    <property type="match status" value="1"/>
</dbReference>
<comment type="subcellular location">
    <subcellularLocation>
        <location evidence="1">Cytoplasm</location>
    </subcellularLocation>
</comment>
<feature type="coiled-coil region" evidence="7">
    <location>
        <begin position="173"/>
        <end position="200"/>
    </location>
</feature>
<dbReference type="EMBL" id="MEUF01000021">
    <property type="protein sequence ID" value="OGC35714.1"/>
    <property type="molecule type" value="Genomic_DNA"/>
</dbReference>
<evidence type="ECO:0000256" key="1">
    <source>
        <dbReference type="ARBA" id="ARBA00004496"/>
    </source>
</evidence>
<organism evidence="10 11">
    <name type="scientific">candidate division WOR-1 bacterium RIFOXYB2_FULL_48_7</name>
    <dbReference type="NCBI Taxonomy" id="1802583"/>
    <lineage>
        <taxon>Bacteria</taxon>
        <taxon>Bacillati</taxon>
        <taxon>Saganbacteria</taxon>
    </lineage>
</organism>
<dbReference type="GO" id="GO:0005525">
    <property type="term" value="F:GTP binding"/>
    <property type="evidence" value="ECO:0007669"/>
    <property type="project" value="UniProtKB-KW"/>
</dbReference>
<dbReference type="NCBIfam" id="TIGR03156">
    <property type="entry name" value="GTP_HflX"/>
    <property type="match status" value="1"/>
</dbReference>
<keyword evidence="5" id="KW-0460">Magnesium</keyword>
<dbReference type="InterPro" id="IPR032305">
    <property type="entry name" value="GTP-bd_M"/>
</dbReference>
<evidence type="ECO:0000256" key="2">
    <source>
        <dbReference type="ARBA" id="ARBA00022490"/>
    </source>
</evidence>
<protein>
    <submittedName>
        <fullName evidence="10">GTPase HflX</fullName>
    </submittedName>
</protein>
<reference evidence="10 11" key="1">
    <citation type="journal article" date="2016" name="Nat. Commun.">
        <title>Thousands of microbial genomes shed light on interconnected biogeochemical processes in an aquifer system.</title>
        <authorList>
            <person name="Anantharaman K."/>
            <person name="Brown C.T."/>
            <person name="Hug L.A."/>
            <person name="Sharon I."/>
            <person name="Castelle C.J."/>
            <person name="Probst A.J."/>
            <person name="Thomas B.C."/>
            <person name="Singh A."/>
            <person name="Wilkins M.J."/>
            <person name="Karaoz U."/>
            <person name="Brodie E.L."/>
            <person name="Williams K.H."/>
            <person name="Hubbard S.S."/>
            <person name="Banfield J.F."/>
        </authorList>
    </citation>
    <scope>NUCLEOTIDE SEQUENCE [LARGE SCALE GENOMIC DNA]</scope>
</reference>
<name>A0A1F4TSJ8_UNCSA</name>
<comment type="caution">
    <text evidence="10">The sequence shown here is derived from an EMBL/GenBank/DDBJ whole genome shotgun (WGS) entry which is preliminary data.</text>
</comment>
<evidence type="ECO:0000259" key="9">
    <source>
        <dbReference type="Pfam" id="PF16360"/>
    </source>
</evidence>
<evidence type="ECO:0000256" key="5">
    <source>
        <dbReference type="ARBA" id="ARBA00022842"/>
    </source>
</evidence>
<sequence>MRASGYLSTEIIGKVERAFLVGIEFPREEFPLTMTLSELASLAKTAGASVVGQLTQKRQAPDPKYYLGSGKLQELKAQVAATNANLIIFDHELSPAQERNLEDILEIKVIDRTELILDIFARHATSHEGKLQVELAQASFLLTRLSGHGALMSRLGGGIGTRGPGETKLEYDRRLIRSKISQLGKEIEKLRRERQVKREKRQHSYLPVAAIVGYTNAGKS</sequence>
<dbReference type="Pfam" id="PF13167">
    <property type="entry name" value="GTP-bdg_N"/>
    <property type="match status" value="1"/>
</dbReference>
<gene>
    <name evidence="10" type="ORF">A2311_00555</name>
</gene>
<feature type="domain" description="GTP-binding protein middle" evidence="9">
    <location>
        <begin position="123"/>
        <end position="201"/>
    </location>
</feature>
<dbReference type="Gene3D" id="6.10.250.2860">
    <property type="match status" value="1"/>
</dbReference>
<evidence type="ECO:0000313" key="11">
    <source>
        <dbReference type="Proteomes" id="UP000178951"/>
    </source>
</evidence>
<dbReference type="Proteomes" id="UP000178951">
    <property type="component" value="Unassembled WGS sequence"/>
</dbReference>
<keyword evidence="4" id="KW-0547">Nucleotide-binding</keyword>
<dbReference type="Pfam" id="PF16360">
    <property type="entry name" value="GTP-bdg_M"/>
    <property type="match status" value="1"/>
</dbReference>
<dbReference type="InterPro" id="IPR027417">
    <property type="entry name" value="P-loop_NTPase"/>
</dbReference>
<evidence type="ECO:0000256" key="4">
    <source>
        <dbReference type="ARBA" id="ARBA00022741"/>
    </source>
</evidence>
<dbReference type="InterPro" id="IPR042108">
    <property type="entry name" value="GTPase_HflX_N_sf"/>
</dbReference>
<accession>A0A1F4TSJ8</accession>
<dbReference type="GO" id="GO:0043022">
    <property type="term" value="F:ribosome binding"/>
    <property type="evidence" value="ECO:0007669"/>
    <property type="project" value="TreeGrafter"/>
</dbReference>
<dbReference type="InterPro" id="IPR025121">
    <property type="entry name" value="GTPase_HflX_N"/>
</dbReference>
<keyword evidence="7" id="KW-0175">Coiled coil</keyword>
<dbReference type="PANTHER" id="PTHR10229:SF0">
    <property type="entry name" value="GTP-BINDING PROTEIN 6-RELATED"/>
    <property type="match status" value="1"/>
</dbReference>
<dbReference type="InterPro" id="IPR016496">
    <property type="entry name" value="GTPase_HflX"/>
</dbReference>
<feature type="non-terminal residue" evidence="10">
    <location>
        <position position="220"/>
    </location>
</feature>
<evidence type="ECO:0000256" key="3">
    <source>
        <dbReference type="ARBA" id="ARBA00022723"/>
    </source>
</evidence>
<dbReference type="PANTHER" id="PTHR10229">
    <property type="entry name" value="GTP-BINDING PROTEIN HFLX"/>
    <property type="match status" value="1"/>
</dbReference>
<evidence type="ECO:0000256" key="6">
    <source>
        <dbReference type="ARBA" id="ARBA00023134"/>
    </source>
</evidence>
<dbReference type="GO" id="GO:0046872">
    <property type="term" value="F:metal ion binding"/>
    <property type="evidence" value="ECO:0007669"/>
    <property type="project" value="UniProtKB-KW"/>
</dbReference>
<proteinExistence type="predicted"/>
<evidence type="ECO:0000313" key="10">
    <source>
        <dbReference type="EMBL" id="OGC35714.1"/>
    </source>
</evidence>
<keyword evidence="6" id="KW-0342">GTP-binding</keyword>
<dbReference type="AlphaFoldDB" id="A0A1F4TSJ8"/>
<evidence type="ECO:0000259" key="8">
    <source>
        <dbReference type="Pfam" id="PF13167"/>
    </source>
</evidence>
<feature type="domain" description="GTPase HflX N-terminal" evidence="8">
    <location>
        <begin position="35"/>
        <end position="121"/>
    </location>
</feature>
<dbReference type="FunFam" id="3.40.50.11060:FF:000001">
    <property type="entry name" value="GTPase HflX"/>
    <property type="match status" value="1"/>
</dbReference>
<keyword evidence="2" id="KW-0963">Cytoplasm</keyword>
<keyword evidence="3" id="KW-0479">Metal-binding</keyword>
<evidence type="ECO:0000256" key="7">
    <source>
        <dbReference type="SAM" id="Coils"/>
    </source>
</evidence>